<organism evidence="3 4">
    <name type="scientific">Aspergillus candidus</name>
    <dbReference type="NCBI Taxonomy" id="41067"/>
    <lineage>
        <taxon>Eukaryota</taxon>
        <taxon>Fungi</taxon>
        <taxon>Dikarya</taxon>
        <taxon>Ascomycota</taxon>
        <taxon>Pezizomycotina</taxon>
        <taxon>Eurotiomycetes</taxon>
        <taxon>Eurotiomycetidae</taxon>
        <taxon>Eurotiales</taxon>
        <taxon>Aspergillaceae</taxon>
        <taxon>Aspergillus</taxon>
        <taxon>Aspergillus subgen. Circumdati</taxon>
    </lineage>
</organism>
<accession>A0A2I2F6P3</accession>
<dbReference type="OrthoDB" id="438224at2759"/>
<dbReference type="Proteomes" id="UP000234585">
    <property type="component" value="Unassembled WGS sequence"/>
</dbReference>
<dbReference type="GO" id="GO:0031934">
    <property type="term" value="C:mating-type region heterochromatin"/>
    <property type="evidence" value="ECO:0007669"/>
    <property type="project" value="TreeGrafter"/>
</dbReference>
<dbReference type="AlphaFoldDB" id="A0A2I2F6P3"/>
<dbReference type="GO" id="GO:0033553">
    <property type="term" value="C:rDNA heterochromatin"/>
    <property type="evidence" value="ECO:0007669"/>
    <property type="project" value="TreeGrafter"/>
</dbReference>
<dbReference type="InterPro" id="IPR031915">
    <property type="entry name" value="Clr2_N"/>
</dbReference>
<evidence type="ECO:0000313" key="3">
    <source>
        <dbReference type="EMBL" id="PLB36271.1"/>
    </source>
</evidence>
<dbReference type="EMBL" id="KZ559153">
    <property type="protein sequence ID" value="PLB36271.1"/>
    <property type="molecule type" value="Genomic_DNA"/>
</dbReference>
<gene>
    <name evidence="3" type="ORF">BDW47DRAFT_127428</name>
</gene>
<dbReference type="Pfam" id="PF16761">
    <property type="entry name" value="Clr2_transil"/>
    <property type="match status" value="1"/>
</dbReference>
<evidence type="ECO:0000259" key="2">
    <source>
        <dbReference type="Pfam" id="PF16761"/>
    </source>
</evidence>
<dbReference type="RefSeq" id="XP_024670283.1">
    <property type="nucleotide sequence ID" value="XM_024816716.1"/>
</dbReference>
<dbReference type="PANTHER" id="PTHR38046:SF1">
    <property type="entry name" value="CRYPTIC LOCI REGULATOR 2"/>
    <property type="match status" value="1"/>
</dbReference>
<sequence length="136" mass="15163">MSTSPGSGDDENFMVIPIDQTFSDGDQNTWPKGPGFGLPDDHTYREKLASLWLQKTGAAEPGMKYVLDTLPEGYALIDRPRGTNPDIRDRFLYGHPGRETSWSSDGKTDGEADGYTDSKIDRVSKTGRETPWETCW</sequence>
<feature type="domain" description="Cryptic loci regulator 2 N-terminal" evidence="2">
    <location>
        <begin position="65"/>
        <end position="98"/>
    </location>
</feature>
<protein>
    <recommendedName>
        <fullName evidence="2">Cryptic loci regulator 2 N-terminal domain-containing protein</fullName>
    </recommendedName>
</protein>
<dbReference type="InterPro" id="IPR038986">
    <property type="entry name" value="Clr2"/>
</dbReference>
<proteinExistence type="predicted"/>
<keyword evidence="4" id="KW-1185">Reference proteome</keyword>
<name>A0A2I2F6P3_ASPCN</name>
<feature type="compositionally biased region" description="Basic and acidic residues" evidence="1">
    <location>
        <begin position="106"/>
        <end position="136"/>
    </location>
</feature>
<feature type="compositionally biased region" description="Basic and acidic residues" evidence="1">
    <location>
        <begin position="79"/>
        <end position="98"/>
    </location>
</feature>
<evidence type="ECO:0000256" key="1">
    <source>
        <dbReference type="SAM" id="MobiDB-lite"/>
    </source>
</evidence>
<dbReference type="PANTHER" id="PTHR38046">
    <property type="entry name" value="CRYPTIC LOCI REGULATOR 2"/>
    <property type="match status" value="1"/>
</dbReference>
<reference evidence="3 4" key="1">
    <citation type="submission" date="2017-12" db="EMBL/GenBank/DDBJ databases">
        <authorList>
            <consortium name="DOE Joint Genome Institute"/>
            <person name="Haridas S."/>
            <person name="Kjaerbolling I."/>
            <person name="Vesth T.C."/>
            <person name="Frisvad J.C."/>
            <person name="Nybo J.L."/>
            <person name="Theobald S."/>
            <person name="Kuo A."/>
            <person name="Bowyer P."/>
            <person name="Matsuda Y."/>
            <person name="Mondo S."/>
            <person name="Lyhne E.K."/>
            <person name="Kogle M.E."/>
            <person name="Clum A."/>
            <person name="Lipzen A."/>
            <person name="Salamov A."/>
            <person name="Ngan C.Y."/>
            <person name="Daum C."/>
            <person name="Chiniquy J."/>
            <person name="Barry K."/>
            <person name="LaButti K."/>
            <person name="Simmons B.A."/>
            <person name="Magnuson J.K."/>
            <person name="Mortensen U.H."/>
            <person name="Larsen T.O."/>
            <person name="Grigoriev I.V."/>
            <person name="Baker S.E."/>
            <person name="Andersen M.R."/>
            <person name="Nordberg H.P."/>
            <person name="Cantor M.N."/>
            <person name="Hua S.X."/>
        </authorList>
    </citation>
    <scope>NUCLEOTIDE SEQUENCE [LARGE SCALE GENOMIC DNA]</scope>
    <source>
        <strain evidence="3 4">CBS 102.13</strain>
    </source>
</reference>
<dbReference type="GO" id="GO:0030466">
    <property type="term" value="P:silent mating-type cassette heterochromatin formation"/>
    <property type="evidence" value="ECO:0007669"/>
    <property type="project" value="TreeGrafter"/>
</dbReference>
<dbReference type="GO" id="GO:0070824">
    <property type="term" value="C:SHREC complex"/>
    <property type="evidence" value="ECO:0007669"/>
    <property type="project" value="InterPro"/>
</dbReference>
<evidence type="ECO:0000313" key="4">
    <source>
        <dbReference type="Proteomes" id="UP000234585"/>
    </source>
</evidence>
<dbReference type="GeneID" id="36523876"/>
<feature type="region of interest" description="Disordered" evidence="1">
    <location>
        <begin position="79"/>
        <end position="136"/>
    </location>
</feature>